<dbReference type="EMBL" id="JAQHRD010000007">
    <property type="protein sequence ID" value="KAJ6438765.1"/>
    <property type="molecule type" value="Genomic_DNA"/>
</dbReference>
<organism evidence="4 5">
    <name type="scientific">Purpureocillium lavendulum</name>
    <dbReference type="NCBI Taxonomy" id="1247861"/>
    <lineage>
        <taxon>Eukaryota</taxon>
        <taxon>Fungi</taxon>
        <taxon>Dikarya</taxon>
        <taxon>Ascomycota</taxon>
        <taxon>Pezizomycotina</taxon>
        <taxon>Sordariomycetes</taxon>
        <taxon>Hypocreomycetidae</taxon>
        <taxon>Hypocreales</taxon>
        <taxon>Ophiocordycipitaceae</taxon>
        <taxon>Purpureocillium</taxon>
    </lineage>
</organism>
<dbReference type="SUPFAM" id="SSF51735">
    <property type="entry name" value="NAD(P)-binding Rossmann-fold domains"/>
    <property type="match status" value="1"/>
</dbReference>
<dbReference type="PANTHER" id="PTHR24320:SF283">
    <property type="entry name" value="RETINOL DEHYDROGENASE 11"/>
    <property type="match status" value="1"/>
</dbReference>
<sequence>MSHRFGFSTEGADVVRALAAEVRGKTFLITGPTPGSIGAETAASLATGAPSCIILVGRSLASAQATIDRIKNTDPSINVKFVEADLSSIEAVRKAADSILSFVDVPVIHAMINNAGIMVPPFSLTTDGFESQFAINHLSHFLLTNKLMPKLLAAGGARVVNVSSIGNCYSGMNWDDVQFSSGYTPQKAYGQSKTAQILFTVALNKRYASRGVRSFALDPGSVQTGLAKHITPEIAADMALKITGKSLAEARAARRKTVTQGCATSLVAALDPTLSGGIFLVDCQIASGPNTVAPWSLDEAAAERCWALSETLVKEKFDA</sequence>
<reference evidence="4" key="1">
    <citation type="submission" date="2023-01" db="EMBL/GenBank/DDBJ databases">
        <title>The growth and conidiation of Purpureocillium lavendulum are regulated by nitrogen source and histone H3K14 acetylation.</title>
        <authorList>
            <person name="Tang P."/>
            <person name="Han J."/>
            <person name="Zhang C."/>
            <person name="Tang P."/>
            <person name="Qi F."/>
            <person name="Zhang K."/>
            <person name="Liang L."/>
        </authorList>
    </citation>
    <scope>NUCLEOTIDE SEQUENCE</scope>
    <source>
        <strain evidence="4">YMF1.00683</strain>
    </source>
</reference>
<keyword evidence="2" id="KW-0560">Oxidoreductase</keyword>
<keyword evidence="5" id="KW-1185">Reference proteome</keyword>
<evidence type="ECO:0000256" key="3">
    <source>
        <dbReference type="RuleBase" id="RU000363"/>
    </source>
</evidence>
<comment type="caution">
    <text evidence="4">The sequence shown here is derived from an EMBL/GenBank/DDBJ whole genome shotgun (WGS) entry which is preliminary data.</text>
</comment>
<name>A0AB34FKG7_9HYPO</name>
<gene>
    <name evidence="4" type="ORF">O9K51_08166</name>
</gene>
<dbReference type="PRINTS" id="PR00081">
    <property type="entry name" value="GDHRDH"/>
</dbReference>
<dbReference type="PRINTS" id="PR00080">
    <property type="entry name" value="SDRFAMILY"/>
</dbReference>
<dbReference type="Pfam" id="PF00106">
    <property type="entry name" value="adh_short"/>
    <property type="match status" value="1"/>
</dbReference>
<evidence type="ECO:0000313" key="5">
    <source>
        <dbReference type="Proteomes" id="UP001163105"/>
    </source>
</evidence>
<dbReference type="InterPro" id="IPR036291">
    <property type="entry name" value="NAD(P)-bd_dom_sf"/>
</dbReference>
<dbReference type="AlphaFoldDB" id="A0AB34FKG7"/>
<evidence type="ECO:0000256" key="2">
    <source>
        <dbReference type="ARBA" id="ARBA00023002"/>
    </source>
</evidence>
<dbReference type="InterPro" id="IPR002347">
    <property type="entry name" value="SDR_fam"/>
</dbReference>
<evidence type="ECO:0000256" key="1">
    <source>
        <dbReference type="ARBA" id="ARBA00006484"/>
    </source>
</evidence>
<dbReference type="PANTHER" id="PTHR24320">
    <property type="entry name" value="RETINOL DEHYDROGENASE"/>
    <property type="match status" value="1"/>
</dbReference>
<dbReference type="Gene3D" id="3.40.50.720">
    <property type="entry name" value="NAD(P)-binding Rossmann-like Domain"/>
    <property type="match status" value="1"/>
</dbReference>
<comment type="similarity">
    <text evidence="1 3">Belongs to the short-chain dehydrogenases/reductases (SDR) family.</text>
</comment>
<proteinExistence type="inferred from homology"/>
<protein>
    <submittedName>
        <fullName evidence="4">NAD(P)-binding protein</fullName>
    </submittedName>
</protein>
<accession>A0AB34FKG7</accession>
<dbReference type="Proteomes" id="UP001163105">
    <property type="component" value="Unassembled WGS sequence"/>
</dbReference>
<dbReference type="GO" id="GO:0016491">
    <property type="term" value="F:oxidoreductase activity"/>
    <property type="evidence" value="ECO:0007669"/>
    <property type="project" value="UniProtKB-KW"/>
</dbReference>
<evidence type="ECO:0000313" key="4">
    <source>
        <dbReference type="EMBL" id="KAJ6438765.1"/>
    </source>
</evidence>